<dbReference type="STRING" id="569882.SAMN04490248_1179"/>
<dbReference type="EMBL" id="FODS01000017">
    <property type="protein sequence ID" value="SEO94812.1"/>
    <property type="molecule type" value="Genomic_DNA"/>
</dbReference>
<sequence>MGTVDGTCGAARIRRERANLLNLFGISTFPAKAGVYGT</sequence>
<dbReference type="Proteomes" id="UP000198893">
    <property type="component" value="Unassembled WGS sequence"/>
</dbReference>
<name>A0A1H8TUY7_9RHOB</name>
<dbReference type="AlphaFoldDB" id="A0A1H8TUY7"/>
<organism evidence="1 2">
    <name type="scientific">Salinihabitans flavidus</name>
    <dbReference type="NCBI Taxonomy" id="569882"/>
    <lineage>
        <taxon>Bacteria</taxon>
        <taxon>Pseudomonadati</taxon>
        <taxon>Pseudomonadota</taxon>
        <taxon>Alphaproteobacteria</taxon>
        <taxon>Rhodobacterales</taxon>
        <taxon>Roseobacteraceae</taxon>
        <taxon>Salinihabitans</taxon>
    </lineage>
</organism>
<evidence type="ECO:0000313" key="2">
    <source>
        <dbReference type="Proteomes" id="UP000198893"/>
    </source>
</evidence>
<accession>A0A1H8TUY7</accession>
<gene>
    <name evidence="1" type="ORF">SAMN04490248_1179</name>
</gene>
<proteinExistence type="predicted"/>
<reference evidence="1 2" key="1">
    <citation type="submission" date="2016-10" db="EMBL/GenBank/DDBJ databases">
        <authorList>
            <person name="de Groot N.N."/>
        </authorList>
    </citation>
    <scope>NUCLEOTIDE SEQUENCE [LARGE SCALE GENOMIC DNA]</scope>
    <source>
        <strain evidence="1 2">DSM 27842</strain>
    </source>
</reference>
<evidence type="ECO:0000313" key="1">
    <source>
        <dbReference type="EMBL" id="SEO94812.1"/>
    </source>
</evidence>
<keyword evidence="2" id="KW-1185">Reference proteome</keyword>
<protein>
    <submittedName>
        <fullName evidence="1">Uncharacterized protein</fullName>
    </submittedName>
</protein>